<dbReference type="InterPro" id="IPR008964">
    <property type="entry name" value="Invasin/intimin_cell_adhesion"/>
</dbReference>
<dbReference type="RefSeq" id="WP_330482337.1">
    <property type="nucleotide sequence ID" value="NZ_JAZBJZ010000009.1"/>
</dbReference>
<protein>
    <submittedName>
        <fullName evidence="1">Uncharacterized protein</fullName>
    </submittedName>
</protein>
<accession>A0AAW9PYC4</accession>
<keyword evidence="2" id="KW-1185">Reference proteome</keyword>
<dbReference type="AlphaFoldDB" id="A0AAW9PYC4"/>
<dbReference type="SUPFAM" id="SSF49373">
    <property type="entry name" value="Invasin/intimin cell-adhesion fragments"/>
    <property type="match status" value="1"/>
</dbReference>
<proteinExistence type="predicted"/>
<dbReference type="EMBL" id="JAZBJZ010000009">
    <property type="protein sequence ID" value="MEE3715913.1"/>
    <property type="molecule type" value="Genomic_DNA"/>
</dbReference>
<dbReference type="Proteomes" id="UP001333818">
    <property type="component" value="Unassembled WGS sequence"/>
</dbReference>
<evidence type="ECO:0000313" key="1">
    <source>
        <dbReference type="EMBL" id="MEE3715913.1"/>
    </source>
</evidence>
<name>A0AAW9PYC4_9CYAN</name>
<reference evidence="1" key="1">
    <citation type="submission" date="2024-01" db="EMBL/GenBank/DDBJ databases">
        <title>Bank of Algae and Cyanobacteria of the Azores (BACA) strain genomes.</title>
        <authorList>
            <person name="Luz R."/>
            <person name="Cordeiro R."/>
            <person name="Fonseca A."/>
            <person name="Goncalves V."/>
        </authorList>
    </citation>
    <scope>NUCLEOTIDE SEQUENCE</scope>
    <source>
        <strain evidence="1">BACA0141</strain>
    </source>
</reference>
<evidence type="ECO:0000313" key="2">
    <source>
        <dbReference type="Proteomes" id="UP001333818"/>
    </source>
</evidence>
<comment type="caution">
    <text evidence="1">The sequence shown here is derived from an EMBL/GenBank/DDBJ whole genome shotgun (WGS) entry which is preliminary data.</text>
</comment>
<organism evidence="1 2">
    <name type="scientific">Tumidithrix elongata BACA0141</name>
    <dbReference type="NCBI Taxonomy" id="2716417"/>
    <lineage>
        <taxon>Bacteria</taxon>
        <taxon>Bacillati</taxon>
        <taxon>Cyanobacteriota</taxon>
        <taxon>Cyanophyceae</taxon>
        <taxon>Pseudanabaenales</taxon>
        <taxon>Pseudanabaenaceae</taxon>
        <taxon>Tumidithrix</taxon>
        <taxon>Tumidithrix elongata</taxon>
    </lineage>
</organism>
<gene>
    <name evidence="1" type="ORF">V2H45_04035</name>
</gene>
<sequence length="75" mass="8215">MITTKVLRNGIPQSGLNVYIIADIKLCTNGTVRDAITDENGEAKIDFKPSLTGNVIINRQIVHQGALLPYLTIHI</sequence>